<keyword evidence="3" id="KW-0238">DNA-binding</keyword>
<dbReference type="GO" id="GO:0015074">
    <property type="term" value="P:DNA integration"/>
    <property type="evidence" value="ECO:0007669"/>
    <property type="project" value="UniProtKB-KW"/>
</dbReference>
<dbReference type="Pfam" id="PF14659">
    <property type="entry name" value="Phage_int_SAM_3"/>
    <property type="match status" value="1"/>
</dbReference>
<evidence type="ECO:0000256" key="2">
    <source>
        <dbReference type="ARBA" id="ARBA00022908"/>
    </source>
</evidence>
<dbReference type="PANTHER" id="PTHR30629">
    <property type="entry name" value="PROPHAGE INTEGRASE"/>
    <property type="match status" value="1"/>
</dbReference>
<accession>A0A1Y4QZQ3</accession>
<dbReference type="Pfam" id="PF14657">
    <property type="entry name" value="Arm-DNA-bind_4"/>
    <property type="match status" value="1"/>
</dbReference>
<dbReference type="Gene3D" id="1.10.150.130">
    <property type="match status" value="1"/>
</dbReference>
<evidence type="ECO:0000256" key="1">
    <source>
        <dbReference type="ARBA" id="ARBA00008857"/>
    </source>
</evidence>
<reference evidence="7" key="1">
    <citation type="submission" date="2017-04" db="EMBL/GenBank/DDBJ databases">
        <title>Function of individual gut microbiota members based on whole genome sequencing of pure cultures obtained from chicken caecum.</title>
        <authorList>
            <person name="Medvecky M."/>
            <person name="Cejkova D."/>
            <person name="Polansky O."/>
            <person name="Karasova D."/>
            <person name="Kubasova T."/>
            <person name="Cizek A."/>
            <person name="Rychlik I."/>
        </authorList>
    </citation>
    <scope>NUCLEOTIDE SEQUENCE [LARGE SCALE GENOMIC DNA]</scope>
    <source>
        <strain evidence="7">An144</strain>
    </source>
</reference>
<evidence type="ECO:0000313" key="7">
    <source>
        <dbReference type="Proteomes" id="UP000196074"/>
    </source>
</evidence>
<sequence length="406" mass="47771">MKLEKYDTKSGQRWRVFEYIGTNKDGKVVTIRKKGFKTKKEAKLYAEKQIELYKHDENNYLTQKNPINNEVTFKEVYKQWLISYEKTVEKTTFSRTKDLFKLHILPEFGNLKINEITTFQCQKWINSKNFVNIKQLKSYGSQVMEYAIDMNFRKDPNPFDKVRLPNKDKIKGTRKRIPSSENFWNIDELTAFLNYLRTQDDLQTYALFHLLASSGARKGEIAALKWSDIDFTNNCISINKNLAHIHGELFEKSPKNKFSDRTILLPSETFQILKIWKVEQEKLFKQNPYFNLSDAKNYLFTYVNKNNELKPIYSEYADHRLKTICKKLNLRRITVHGLRHTIATLLHERNINIVSIAQLLGHANESETLKTYTHSTIRGSEQINNALVNILNTSEVTEYQRAKQTS</sequence>
<dbReference type="RefSeq" id="WP_087215468.1">
    <property type="nucleotide sequence ID" value="NZ_NFLC01000017.1"/>
</dbReference>
<dbReference type="SUPFAM" id="SSF56349">
    <property type="entry name" value="DNA breaking-rejoining enzymes"/>
    <property type="match status" value="1"/>
</dbReference>
<evidence type="ECO:0000313" key="6">
    <source>
        <dbReference type="EMBL" id="OUQ09743.1"/>
    </source>
</evidence>
<organism evidence="6 7">
    <name type="scientific">Enterococcus cecorum</name>
    <dbReference type="NCBI Taxonomy" id="44008"/>
    <lineage>
        <taxon>Bacteria</taxon>
        <taxon>Bacillati</taxon>
        <taxon>Bacillota</taxon>
        <taxon>Bacilli</taxon>
        <taxon>Lactobacillales</taxon>
        <taxon>Enterococcaceae</taxon>
        <taxon>Enterococcus</taxon>
    </lineage>
</organism>
<feature type="domain" description="Tyr recombinase" evidence="5">
    <location>
        <begin position="179"/>
        <end position="387"/>
    </location>
</feature>
<dbReference type="InterPro" id="IPR028259">
    <property type="entry name" value="AP2-like_int_N"/>
</dbReference>
<dbReference type="InterPro" id="IPR004107">
    <property type="entry name" value="Integrase_SAM-like_N"/>
</dbReference>
<keyword evidence="4" id="KW-0233">DNA recombination</keyword>
<dbReference type="Proteomes" id="UP000196074">
    <property type="component" value="Unassembled WGS sequence"/>
</dbReference>
<keyword evidence="2" id="KW-0229">DNA integration</keyword>
<dbReference type="InterPro" id="IPR011010">
    <property type="entry name" value="DNA_brk_join_enz"/>
</dbReference>
<dbReference type="Gene3D" id="1.10.443.10">
    <property type="entry name" value="Intergrase catalytic core"/>
    <property type="match status" value="1"/>
</dbReference>
<evidence type="ECO:0000256" key="4">
    <source>
        <dbReference type="ARBA" id="ARBA00023172"/>
    </source>
</evidence>
<name>A0A1Y4QZQ3_9ENTE</name>
<gene>
    <name evidence="6" type="ORF">B5E88_08835</name>
</gene>
<dbReference type="InterPro" id="IPR002104">
    <property type="entry name" value="Integrase_catalytic"/>
</dbReference>
<dbReference type="GO" id="GO:0006310">
    <property type="term" value="P:DNA recombination"/>
    <property type="evidence" value="ECO:0007669"/>
    <property type="project" value="UniProtKB-KW"/>
</dbReference>
<dbReference type="PROSITE" id="PS51898">
    <property type="entry name" value="TYR_RECOMBINASE"/>
    <property type="match status" value="1"/>
</dbReference>
<comment type="similarity">
    <text evidence="1">Belongs to the 'phage' integrase family.</text>
</comment>
<dbReference type="EMBL" id="NFLC01000017">
    <property type="protein sequence ID" value="OUQ09743.1"/>
    <property type="molecule type" value="Genomic_DNA"/>
</dbReference>
<comment type="caution">
    <text evidence="6">The sequence shown here is derived from an EMBL/GenBank/DDBJ whole genome shotgun (WGS) entry which is preliminary data.</text>
</comment>
<proteinExistence type="inferred from homology"/>
<dbReference type="CDD" id="cd01189">
    <property type="entry name" value="INT_ICEBs1_C_like"/>
    <property type="match status" value="1"/>
</dbReference>
<dbReference type="InterPro" id="IPR013762">
    <property type="entry name" value="Integrase-like_cat_sf"/>
</dbReference>
<evidence type="ECO:0000256" key="3">
    <source>
        <dbReference type="ARBA" id="ARBA00023125"/>
    </source>
</evidence>
<evidence type="ECO:0000259" key="5">
    <source>
        <dbReference type="PROSITE" id="PS51898"/>
    </source>
</evidence>
<dbReference type="InterPro" id="IPR050808">
    <property type="entry name" value="Phage_Integrase"/>
</dbReference>
<protein>
    <recommendedName>
        <fullName evidence="5">Tyr recombinase domain-containing protein</fullName>
    </recommendedName>
</protein>
<dbReference type="Pfam" id="PF00589">
    <property type="entry name" value="Phage_integrase"/>
    <property type="match status" value="1"/>
</dbReference>
<dbReference type="AlphaFoldDB" id="A0A1Y4QZQ3"/>
<dbReference type="GO" id="GO:0003677">
    <property type="term" value="F:DNA binding"/>
    <property type="evidence" value="ECO:0007669"/>
    <property type="project" value="UniProtKB-KW"/>
</dbReference>
<dbReference type="InterPro" id="IPR010998">
    <property type="entry name" value="Integrase_recombinase_N"/>
</dbReference>
<dbReference type="PANTHER" id="PTHR30629:SF6">
    <property type="entry name" value="PROPHAGE INTEGRASE INTA-RELATED"/>
    <property type="match status" value="1"/>
</dbReference>